<dbReference type="STRING" id="1054996.SAMN05444414_1423"/>
<gene>
    <name evidence="1" type="ORF">SAMN05444414_1423</name>
</gene>
<evidence type="ECO:0000313" key="2">
    <source>
        <dbReference type="Proteomes" id="UP000184191"/>
    </source>
</evidence>
<dbReference type="Proteomes" id="UP000184191">
    <property type="component" value="Unassembled WGS sequence"/>
</dbReference>
<organism evidence="1 2">
    <name type="scientific">Roseovarius marisflavi</name>
    <dbReference type="NCBI Taxonomy" id="1054996"/>
    <lineage>
        <taxon>Bacteria</taxon>
        <taxon>Pseudomonadati</taxon>
        <taxon>Pseudomonadota</taxon>
        <taxon>Alphaproteobacteria</taxon>
        <taxon>Rhodobacterales</taxon>
        <taxon>Roseobacteraceae</taxon>
        <taxon>Roseovarius</taxon>
    </lineage>
</organism>
<accession>A0A1M7DIM0</accession>
<reference evidence="2" key="1">
    <citation type="submission" date="2016-11" db="EMBL/GenBank/DDBJ databases">
        <authorList>
            <person name="Varghese N."/>
            <person name="Submissions S."/>
        </authorList>
    </citation>
    <scope>NUCLEOTIDE SEQUENCE [LARGE SCALE GENOMIC DNA]</scope>
    <source>
        <strain evidence="2">DSM 29327</strain>
    </source>
</reference>
<protein>
    <submittedName>
        <fullName evidence="1">Uncharacterized protein</fullName>
    </submittedName>
</protein>
<sequence length="82" mass="8983">MLKPDLQSACTRAERDSIVHLALMQYAVGASVETLSLRYGIEIRELERQSLQTSAMPILDSSLLSDLESDIGREGAKYGVNA</sequence>
<proteinExistence type="predicted"/>
<name>A0A1M7DIM0_9RHOB</name>
<dbReference type="AlphaFoldDB" id="A0A1M7DIM0"/>
<evidence type="ECO:0000313" key="1">
    <source>
        <dbReference type="EMBL" id="SHL79371.1"/>
    </source>
</evidence>
<keyword evidence="2" id="KW-1185">Reference proteome</keyword>
<dbReference type="EMBL" id="FRBN01000042">
    <property type="protein sequence ID" value="SHL79371.1"/>
    <property type="molecule type" value="Genomic_DNA"/>
</dbReference>